<comment type="similarity">
    <text evidence="2">Belongs to the HFCD (homooligomeric flavin containing Cys decarboxylase) superfamily.</text>
</comment>
<gene>
    <name evidence="4" type="ORF">FisN_1Hh622</name>
</gene>
<reference evidence="4 5" key="1">
    <citation type="journal article" date="2015" name="Plant Cell">
        <title>Oil accumulation by the oleaginous diatom Fistulifera solaris as revealed by the genome and transcriptome.</title>
        <authorList>
            <person name="Tanaka T."/>
            <person name="Maeda Y."/>
            <person name="Veluchamy A."/>
            <person name="Tanaka M."/>
            <person name="Abida H."/>
            <person name="Marechal E."/>
            <person name="Bowler C."/>
            <person name="Muto M."/>
            <person name="Sunaga Y."/>
            <person name="Tanaka M."/>
            <person name="Yoshino T."/>
            <person name="Taniguchi T."/>
            <person name="Fukuda Y."/>
            <person name="Nemoto M."/>
            <person name="Matsumoto M."/>
            <person name="Wong P.S."/>
            <person name="Aburatani S."/>
            <person name="Fujibuchi W."/>
        </authorList>
    </citation>
    <scope>NUCLEOTIDE SEQUENCE [LARGE SCALE GENOMIC DNA]</scope>
    <source>
        <strain evidence="4 5">JPCC DA0580</strain>
    </source>
</reference>
<dbReference type="GO" id="GO:0071513">
    <property type="term" value="C:phosphopantothenoylcysteine decarboxylase complex"/>
    <property type="evidence" value="ECO:0007669"/>
    <property type="project" value="TreeGrafter"/>
</dbReference>
<dbReference type="FunCoup" id="A0A1Z5KQX9">
    <property type="interactions" value="341"/>
</dbReference>
<dbReference type="PANTHER" id="PTHR14359">
    <property type="entry name" value="HOMO-OLIGOMERIC FLAVIN CONTAINING CYS DECARBOXYLASE FAMILY"/>
    <property type="match status" value="1"/>
</dbReference>
<proteinExistence type="inferred from homology"/>
<name>A0A1Z5KQX9_FISSO</name>
<feature type="domain" description="Flavoprotein" evidence="3">
    <location>
        <begin position="12"/>
        <end position="193"/>
    </location>
</feature>
<keyword evidence="1" id="KW-0173">Coenzyme A biosynthesis</keyword>
<sequence length="241" mass="26641">MEELSKRKQRPQILLGVTGSVAAVKAPEIAVRLVREFNAHVRVLLSAGGSNFWEKAEEYDKENWDLCQDYITGVQTSDSAESSTKGAPIQLYSSEEEWKGWNRLGDPVLHIDLRDWADIFLIAPLSAHTLAKLAQGFCDDTLSCVARAWDFGYHSTRPAKPLLLAPAMNTAMWQHPLTFQHLQTIQSFVSIESRQEGEKNSIRIIEPTSKVLACGEVGMGALASVDCIMAEMADVLAISPL</sequence>
<evidence type="ECO:0000259" key="3">
    <source>
        <dbReference type="Pfam" id="PF02441"/>
    </source>
</evidence>
<dbReference type="GO" id="GO:0004633">
    <property type="term" value="F:phosphopantothenoylcysteine decarboxylase activity"/>
    <property type="evidence" value="ECO:0007669"/>
    <property type="project" value="UniProtKB-EC"/>
</dbReference>
<dbReference type="EMBL" id="BDSP01000277">
    <property type="protein sequence ID" value="GAX28587.1"/>
    <property type="molecule type" value="Genomic_DNA"/>
</dbReference>
<organism evidence="4 5">
    <name type="scientific">Fistulifera solaris</name>
    <name type="common">Oleaginous diatom</name>
    <dbReference type="NCBI Taxonomy" id="1519565"/>
    <lineage>
        <taxon>Eukaryota</taxon>
        <taxon>Sar</taxon>
        <taxon>Stramenopiles</taxon>
        <taxon>Ochrophyta</taxon>
        <taxon>Bacillariophyta</taxon>
        <taxon>Bacillariophyceae</taxon>
        <taxon>Bacillariophycidae</taxon>
        <taxon>Naviculales</taxon>
        <taxon>Naviculaceae</taxon>
        <taxon>Fistulifera</taxon>
    </lineage>
</organism>
<evidence type="ECO:0000313" key="4">
    <source>
        <dbReference type="EMBL" id="GAX28587.1"/>
    </source>
</evidence>
<keyword evidence="4" id="KW-0456">Lyase</keyword>
<dbReference type="PANTHER" id="PTHR14359:SF6">
    <property type="entry name" value="PHOSPHOPANTOTHENOYLCYSTEINE DECARBOXYLASE"/>
    <property type="match status" value="1"/>
</dbReference>
<dbReference type="OrthoDB" id="1532798at2759"/>
<dbReference type="Proteomes" id="UP000198406">
    <property type="component" value="Unassembled WGS sequence"/>
</dbReference>
<comment type="caution">
    <text evidence="4">The sequence shown here is derived from an EMBL/GenBank/DDBJ whole genome shotgun (WGS) entry which is preliminary data.</text>
</comment>
<dbReference type="AlphaFoldDB" id="A0A1Z5KQX9"/>
<accession>A0A1Z5KQX9</accession>
<dbReference type="EC" id="4.1.1.36" evidence="4"/>
<dbReference type="InParanoid" id="A0A1Z5KQX9"/>
<dbReference type="GO" id="GO:0015937">
    <property type="term" value="P:coenzyme A biosynthetic process"/>
    <property type="evidence" value="ECO:0007669"/>
    <property type="project" value="UniProtKB-KW"/>
</dbReference>
<dbReference type="GO" id="GO:0010181">
    <property type="term" value="F:FMN binding"/>
    <property type="evidence" value="ECO:0007669"/>
    <property type="project" value="TreeGrafter"/>
</dbReference>
<dbReference type="Gene3D" id="3.40.50.1950">
    <property type="entry name" value="Flavin prenyltransferase-like"/>
    <property type="match status" value="1"/>
</dbReference>
<dbReference type="Pfam" id="PF02441">
    <property type="entry name" value="Flavoprotein"/>
    <property type="match status" value="1"/>
</dbReference>
<dbReference type="InterPro" id="IPR036551">
    <property type="entry name" value="Flavin_trans-like"/>
</dbReference>
<evidence type="ECO:0000256" key="2">
    <source>
        <dbReference type="ARBA" id="ARBA00038350"/>
    </source>
</evidence>
<keyword evidence="5" id="KW-1185">Reference proteome</keyword>
<protein>
    <submittedName>
        <fullName evidence="4">Phosphopantothenoylcysteine decarboxylase</fullName>
        <ecNumber evidence="4">4.1.1.36</ecNumber>
    </submittedName>
</protein>
<dbReference type="InterPro" id="IPR003382">
    <property type="entry name" value="Flavoprotein"/>
</dbReference>
<evidence type="ECO:0000256" key="1">
    <source>
        <dbReference type="ARBA" id="ARBA00022993"/>
    </source>
</evidence>
<evidence type="ECO:0000313" key="5">
    <source>
        <dbReference type="Proteomes" id="UP000198406"/>
    </source>
</evidence>
<dbReference type="SUPFAM" id="SSF52507">
    <property type="entry name" value="Homo-oligomeric flavin-containing Cys decarboxylases, HFCD"/>
    <property type="match status" value="1"/>
</dbReference>